<dbReference type="Proteomes" id="UP000078396">
    <property type="component" value="Unassembled WGS sequence"/>
</dbReference>
<protein>
    <submittedName>
        <fullName evidence="2">Uncharacterized protein</fullName>
    </submittedName>
</protein>
<feature type="transmembrane region" description="Helical" evidence="1">
    <location>
        <begin position="110"/>
        <end position="132"/>
    </location>
</feature>
<gene>
    <name evidence="2" type="ORF">A4X20_06390</name>
</gene>
<keyword evidence="1" id="KW-0812">Transmembrane</keyword>
<dbReference type="EMBL" id="LWCS01000032">
    <property type="protein sequence ID" value="OAN36813.1"/>
    <property type="molecule type" value="Genomic_DNA"/>
</dbReference>
<keyword evidence="1" id="KW-1133">Transmembrane helix</keyword>
<organism evidence="2 3">
    <name type="scientific">Mycolicibacterium iranicum</name>
    <name type="common">Mycobacterium iranicum</name>
    <dbReference type="NCBI Taxonomy" id="912594"/>
    <lineage>
        <taxon>Bacteria</taxon>
        <taxon>Bacillati</taxon>
        <taxon>Actinomycetota</taxon>
        <taxon>Actinomycetes</taxon>
        <taxon>Mycobacteriales</taxon>
        <taxon>Mycobacteriaceae</taxon>
        <taxon>Mycolicibacterium</taxon>
    </lineage>
</organism>
<accession>A0A178LTR2</accession>
<comment type="caution">
    <text evidence="2">The sequence shown here is derived from an EMBL/GenBank/DDBJ whole genome shotgun (WGS) entry which is preliminary data.</text>
</comment>
<name>A0A178LTR2_MYCIR</name>
<dbReference type="RefSeq" id="WP_064283017.1">
    <property type="nucleotide sequence ID" value="NZ_LWCS01000032.1"/>
</dbReference>
<dbReference type="AlphaFoldDB" id="A0A178LTR2"/>
<evidence type="ECO:0000256" key="1">
    <source>
        <dbReference type="SAM" id="Phobius"/>
    </source>
</evidence>
<feature type="transmembrane region" description="Helical" evidence="1">
    <location>
        <begin position="66"/>
        <end position="90"/>
    </location>
</feature>
<sequence>MKTARLLLIVAGLISVAYGAVLVLELPTRTIVLMALWAAGGVILHDFVFAPLSAALGYAGRRLIRGAWWTSIAVAALCSATLILLAIPVFDTPGAKPDNSTVLDRDYPQGLAIAIALVWASVPIYPVVASVLRRRRAATAGNNT</sequence>
<evidence type="ECO:0000313" key="2">
    <source>
        <dbReference type="EMBL" id="OAN36813.1"/>
    </source>
</evidence>
<keyword evidence="1" id="KW-0472">Membrane</keyword>
<dbReference type="OrthoDB" id="4559029at2"/>
<proteinExistence type="predicted"/>
<evidence type="ECO:0000313" key="3">
    <source>
        <dbReference type="Proteomes" id="UP000078396"/>
    </source>
</evidence>
<reference evidence="2 3" key="1">
    <citation type="submission" date="2016-04" db="EMBL/GenBank/DDBJ databases">
        <title>Draft Genome Sequences of Staphylococcus capitis Strain H36, S. capitis Strain H65, S. cohnii Strain H62, S. hominis Strain H69, Mycobacterium iranicum Strain H39, Plantibacter sp. Strain H53, Pseudomonas oryzihabitans Strain H72, and Microbacterium sp. Strain H83, isolated from residential settings.</title>
        <authorList>
            <person name="Lymperopoulou D."/>
            <person name="Adams R.I."/>
            <person name="Lindow S."/>
            <person name="Coil D.A."/>
            <person name="Jospin G."/>
            <person name="Eisen J.A."/>
        </authorList>
    </citation>
    <scope>NUCLEOTIDE SEQUENCE [LARGE SCALE GENOMIC DNA]</scope>
    <source>
        <strain evidence="2 3">H39</strain>
    </source>
</reference>
<feature type="transmembrane region" description="Helical" evidence="1">
    <location>
        <begin position="35"/>
        <end position="59"/>
    </location>
</feature>